<protein>
    <submittedName>
        <fullName evidence="1">Uncharacterized protein</fullName>
    </submittedName>
</protein>
<dbReference type="Proteomes" id="UP001313282">
    <property type="component" value="Unassembled WGS sequence"/>
</dbReference>
<sequence>MLSWHDATLLTLAPNEPMAMDGTGLGLGVTGLRPPGAMGPVGHRFRHSRTWFPMFRKAYRTEGTGGSYWLQPGRPIIKLTLT</sequence>
<accession>A0AAN8RFP6</accession>
<reference evidence="1 2" key="1">
    <citation type="submission" date="2019-10" db="EMBL/GenBank/DDBJ databases">
        <authorList>
            <person name="Palmer J.M."/>
        </authorList>
    </citation>
    <scope>NUCLEOTIDE SEQUENCE [LARGE SCALE GENOMIC DNA]</scope>
    <source>
        <strain evidence="1 2">TWF718</strain>
    </source>
</reference>
<evidence type="ECO:0000313" key="1">
    <source>
        <dbReference type="EMBL" id="KAK6351461.1"/>
    </source>
</evidence>
<comment type="caution">
    <text evidence="1">The sequence shown here is derived from an EMBL/GenBank/DDBJ whole genome shotgun (WGS) entry which is preliminary data.</text>
</comment>
<keyword evidence="2" id="KW-1185">Reference proteome</keyword>
<dbReference type="AlphaFoldDB" id="A0AAN8RFP6"/>
<evidence type="ECO:0000313" key="2">
    <source>
        <dbReference type="Proteomes" id="UP001313282"/>
    </source>
</evidence>
<organism evidence="1 2">
    <name type="scientific">Orbilia javanica</name>
    <dbReference type="NCBI Taxonomy" id="47235"/>
    <lineage>
        <taxon>Eukaryota</taxon>
        <taxon>Fungi</taxon>
        <taxon>Dikarya</taxon>
        <taxon>Ascomycota</taxon>
        <taxon>Pezizomycotina</taxon>
        <taxon>Orbiliomycetes</taxon>
        <taxon>Orbiliales</taxon>
        <taxon>Orbiliaceae</taxon>
        <taxon>Orbilia</taxon>
    </lineage>
</organism>
<proteinExistence type="predicted"/>
<name>A0AAN8RFP6_9PEZI</name>
<dbReference type="EMBL" id="JAVHNR010000002">
    <property type="protein sequence ID" value="KAK6351461.1"/>
    <property type="molecule type" value="Genomic_DNA"/>
</dbReference>
<gene>
    <name evidence="1" type="ORF">TWF718_004621</name>
</gene>